<reference evidence="1" key="1">
    <citation type="submission" date="2022-06" db="EMBL/GenBank/DDBJ databases">
        <title>Phylogenomic reconstructions and comparative analyses of Kickxellomycotina fungi.</title>
        <authorList>
            <person name="Reynolds N.K."/>
            <person name="Stajich J.E."/>
            <person name="Barry K."/>
            <person name="Grigoriev I.V."/>
            <person name="Crous P."/>
            <person name="Smith M.E."/>
        </authorList>
    </citation>
    <scope>NUCLEOTIDE SEQUENCE</scope>
    <source>
        <strain evidence="1">RSA 2271</strain>
    </source>
</reference>
<sequence>MLSFGYIATLQSQMDHIKKTISEREGSQSLVKIVGGIARMHEEQFDGAARLFSEVESFVATQSRDELIKNTLSNSDFKQFLETNDEAQELVESYCDARYRDTLNALERIKNKYRTDPLMYHKLDTLVKEIRTRTLLSYICVYSKLDIRVVNEHLRWSPSDEILEQKLADLIRKGDIHGRIDGDGMILHVYPPDPRQEALEKLKTMTPQLERQLDLLRTRVQLIREGHYSESQPAGDDYEYGMGEHYFF</sequence>
<proteinExistence type="predicted"/>
<protein>
    <submittedName>
        <fullName evidence="1">Uncharacterized protein</fullName>
    </submittedName>
</protein>
<evidence type="ECO:0000313" key="2">
    <source>
        <dbReference type="Proteomes" id="UP001145114"/>
    </source>
</evidence>
<comment type="caution">
    <text evidence="1">The sequence shown here is derived from an EMBL/GenBank/DDBJ whole genome shotgun (WGS) entry which is preliminary data.</text>
</comment>
<keyword evidence="2" id="KW-1185">Reference proteome</keyword>
<name>A0ACC1HJY5_9FUNG</name>
<gene>
    <name evidence="1" type="ORF">EV182_003706</name>
</gene>
<organism evidence="1 2">
    <name type="scientific">Spiromyces aspiralis</name>
    <dbReference type="NCBI Taxonomy" id="68401"/>
    <lineage>
        <taxon>Eukaryota</taxon>
        <taxon>Fungi</taxon>
        <taxon>Fungi incertae sedis</taxon>
        <taxon>Zoopagomycota</taxon>
        <taxon>Kickxellomycotina</taxon>
        <taxon>Kickxellomycetes</taxon>
        <taxon>Kickxellales</taxon>
        <taxon>Kickxellaceae</taxon>
        <taxon>Spiromyces</taxon>
    </lineage>
</organism>
<dbReference type="EMBL" id="JAMZIH010006147">
    <property type="protein sequence ID" value="KAJ1674229.1"/>
    <property type="molecule type" value="Genomic_DNA"/>
</dbReference>
<evidence type="ECO:0000313" key="1">
    <source>
        <dbReference type="EMBL" id="KAJ1674229.1"/>
    </source>
</evidence>
<accession>A0ACC1HJY5</accession>
<dbReference type="Proteomes" id="UP001145114">
    <property type="component" value="Unassembled WGS sequence"/>
</dbReference>